<comment type="caution">
    <text evidence="7">The sequence shown here is derived from an EMBL/GenBank/DDBJ whole genome shotgun (WGS) entry which is preliminary data.</text>
</comment>
<comment type="subcellular location">
    <subcellularLocation>
        <location evidence="6">Cytoplasm</location>
    </subcellularLocation>
</comment>
<dbReference type="PIRSF" id="PIRSF003078">
    <property type="entry name" value="GidB"/>
    <property type="match status" value="1"/>
</dbReference>
<feature type="binding site" evidence="6">
    <location>
        <position position="73"/>
    </location>
    <ligand>
        <name>S-adenosyl-L-methionine</name>
        <dbReference type="ChEBI" id="CHEBI:59789"/>
    </ligand>
</feature>
<feature type="binding site" evidence="6">
    <location>
        <begin position="91"/>
        <end position="93"/>
    </location>
    <ligand>
        <name>S-adenosyl-L-methionine</name>
        <dbReference type="ChEBI" id="CHEBI:59789"/>
    </ligand>
</feature>
<keyword evidence="2 6" id="KW-0698">rRNA processing</keyword>
<evidence type="ECO:0000313" key="8">
    <source>
        <dbReference type="Proteomes" id="UP000824145"/>
    </source>
</evidence>
<dbReference type="InterPro" id="IPR029063">
    <property type="entry name" value="SAM-dependent_MTases_sf"/>
</dbReference>
<comment type="similarity">
    <text evidence="6">Belongs to the methyltransferase superfamily. RNA methyltransferase RsmG family.</text>
</comment>
<dbReference type="EMBL" id="DVNJ01000015">
    <property type="protein sequence ID" value="HIU62696.1"/>
    <property type="molecule type" value="Genomic_DNA"/>
</dbReference>
<evidence type="ECO:0000256" key="5">
    <source>
        <dbReference type="ARBA" id="ARBA00022691"/>
    </source>
</evidence>
<keyword evidence="1 6" id="KW-0963">Cytoplasm</keyword>
<accession>A0A9D1MLV6</accession>
<dbReference type="InterPro" id="IPR003682">
    <property type="entry name" value="rRNA_ssu_MeTfrase_G"/>
</dbReference>
<protein>
    <recommendedName>
        <fullName evidence="6">Ribosomal RNA small subunit methyltransferase G</fullName>
        <ecNumber evidence="6">2.1.1.-</ecNumber>
    </recommendedName>
    <alternativeName>
        <fullName evidence="6">16S rRNA 7-methylguanosine methyltransferase</fullName>
        <shortName evidence="6">16S rRNA m7G methyltransferase</shortName>
    </alternativeName>
</protein>
<keyword evidence="3 6" id="KW-0489">Methyltransferase</keyword>
<evidence type="ECO:0000313" key="7">
    <source>
        <dbReference type="EMBL" id="HIU62696.1"/>
    </source>
</evidence>
<feature type="binding site" evidence="6">
    <location>
        <begin position="119"/>
        <end position="120"/>
    </location>
    <ligand>
        <name>S-adenosyl-L-methionine</name>
        <dbReference type="ChEBI" id="CHEBI:59789"/>
    </ligand>
</feature>
<dbReference type="NCBIfam" id="TIGR00138">
    <property type="entry name" value="rsmG_gidB"/>
    <property type="match status" value="1"/>
</dbReference>
<sequence length="226" mass="24372">MNLEAPAREALARFEDKLDVLRRFLLTENEKYNLTALTEAEEVSAKHFFDSFAASPLLPCGASVCDVGCGAGFPLLPLALARGDCTFLGVDATEKKVNFVRAASSLLALENCRAEHLRAEELCSSRRESFDVVTARAVAELSVLCEYCLPLLKEGGLMIAYKGPGAKTELDGAKKALSLLGGSAENVIGYSLPTGEERALVLIRKTGQTPLKYPRGGNKPRLKPLK</sequence>
<proteinExistence type="inferred from homology"/>
<evidence type="ECO:0000256" key="6">
    <source>
        <dbReference type="HAMAP-Rule" id="MF_00074"/>
    </source>
</evidence>
<evidence type="ECO:0000256" key="1">
    <source>
        <dbReference type="ARBA" id="ARBA00022490"/>
    </source>
</evidence>
<feature type="binding site" evidence="6">
    <location>
        <position position="136"/>
    </location>
    <ligand>
        <name>S-adenosyl-L-methionine</name>
        <dbReference type="ChEBI" id="CHEBI:59789"/>
    </ligand>
</feature>
<dbReference type="Proteomes" id="UP000824145">
    <property type="component" value="Unassembled WGS sequence"/>
</dbReference>
<evidence type="ECO:0000256" key="4">
    <source>
        <dbReference type="ARBA" id="ARBA00022679"/>
    </source>
</evidence>
<evidence type="ECO:0000256" key="2">
    <source>
        <dbReference type="ARBA" id="ARBA00022552"/>
    </source>
</evidence>
<dbReference type="CDD" id="cd02440">
    <property type="entry name" value="AdoMet_MTases"/>
    <property type="match status" value="1"/>
</dbReference>
<dbReference type="PANTHER" id="PTHR31760">
    <property type="entry name" value="S-ADENOSYL-L-METHIONINE-DEPENDENT METHYLTRANSFERASES SUPERFAMILY PROTEIN"/>
    <property type="match status" value="1"/>
</dbReference>
<dbReference type="Gene3D" id="3.40.50.150">
    <property type="entry name" value="Vaccinia Virus protein VP39"/>
    <property type="match status" value="1"/>
</dbReference>
<dbReference type="SUPFAM" id="SSF53335">
    <property type="entry name" value="S-adenosyl-L-methionine-dependent methyltransferases"/>
    <property type="match status" value="1"/>
</dbReference>
<dbReference type="Pfam" id="PF02527">
    <property type="entry name" value="GidB"/>
    <property type="match status" value="1"/>
</dbReference>
<dbReference type="GO" id="GO:0005829">
    <property type="term" value="C:cytosol"/>
    <property type="evidence" value="ECO:0007669"/>
    <property type="project" value="TreeGrafter"/>
</dbReference>
<keyword evidence="4 6" id="KW-0808">Transferase</keyword>
<gene>
    <name evidence="6 7" type="primary">rsmG</name>
    <name evidence="7" type="ORF">IAB07_02870</name>
</gene>
<dbReference type="HAMAP" id="MF_00074">
    <property type="entry name" value="16SrRNA_methyltr_G"/>
    <property type="match status" value="1"/>
</dbReference>
<feature type="binding site" evidence="6">
    <location>
        <position position="68"/>
    </location>
    <ligand>
        <name>S-adenosyl-L-methionine</name>
        <dbReference type="ChEBI" id="CHEBI:59789"/>
    </ligand>
</feature>
<name>A0A9D1MLV6_9FIRM</name>
<comment type="function">
    <text evidence="6">Specifically methylates the N7 position of a guanine in 16S rRNA.</text>
</comment>
<dbReference type="PANTHER" id="PTHR31760:SF0">
    <property type="entry name" value="S-ADENOSYL-L-METHIONINE-DEPENDENT METHYLTRANSFERASES SUPERFAMILY PROTEIN"/>
    <property type="match status" value="1"/>
</dbReference>
<evidence type="ECO:0000256" key="3">
    <source>
        <dbReference type="ARBA" id="ARBA00022603"/>
    </source>
</evidence>
<keyword evidence="5 6" id="KW-0949">S-adenosyl-L-methionine</keyword>
<reference evidence="7" key="2">
    <citation type="journal article" date="2021" name="PeerJ">
        <title>Extensive microbial diversity within the chicken gut microbiome revealed by metagenomics and culture.</title>
        <authorList>
            <person name="Gilroy R."/>
            <person name="Ravi A."/>
            <person name="Getino M."/>
            <person name="Pursley I."/>
            <person name="Horton D.L."/>
            <person name="Alikhan N.F."/>
            <person name="Baker D."/>
            <person name="Gharbi K."/>
            <person name="Hall N."/>
            <person name="Watson M."/>
            <person name="Adriaenssens E.M."/>
            <person name="Foster-Nyarko E."/>
            <person name="Jarju S."/>
            <person name="Secka A."/>
            <person name="Antonio M."/>
            <person name="Oren A."/>
            <person name="Chaudhuri R.R."/>
            <person name="La Ragione R."/>
            <person name="Hildebrand F."/>
            <person name="Pallen M.J."/>
        </authorList>
    </citation>
    <scope>NUCLEOTIDE SEQUENCE</scope>
    <source>
        <strain evidence="7">9366</strain>
    </source>
</reference>
<dbReference type="AlphaFoldDB" id="A0A9D1MLV6"/>
<reference evidence="7" key="1">
    <citation type="submission" date="2020-10" db="EMBL/GenBank/DDBJ databases">
        <authorList>
            <person name="Gilroy R."/>
        </authorList>
    </citation>
    <scope>NUCLEOTIDE SEQUENCE</scope>
    <source>
        <strain evidence="7">9366</strain>
    </source>
</reference>
<dbReference type="GO" id="GO:0070043">
    <property type="term" value="F:rRNA (guanine-N7-)-methyltransferase activity"/>
    <property type="evidence" value="ECO:0007669"/>
    <property type="project" value="UniProtKB-UniRule"/>
</dbReference>
<organism evidence="7 8">
    <name type="scientific">Candidatus Caccalectryoclostridium excrementigallinarum</name>
    <dbReference type="NCBI Taxonomy" id="2840710"/>
    <lineage>
        <taxon>Bacteria</taxon>
        <taxon>Bacillati</taxon>
        <taxon>Bacillota</taxon>
        <taxon>Clostridia</taxon>
        <taxon>Christensenellales</taxon>
        <taxon>Christensenellaceae</taxon>
        <taxon>Christensenellaceae incertae sedis</taxon>
        <taxon>Candidatus Caccalectryoclostridium</taxon>
    </lineage>
</organism>
<dbReference type="EC" id="2.1.1.-" evidence="6"/>